<dbReference type="PhylomeDB" id="A0A0G4I3T0"/>
<proteinExistence type="predicted"/>
<sequence>MRTVPKVALPLTRFAVSPETAFFGSRLQRILPDSQCRRGLSSCRFCLSESTEDSADNSGTCAQFVSVPPFDEIDTRGWGVSPCGLLKDSRGFVSRGSRGDHGYLSRSIRGKQRLVHRVVAETFLQKEKRRLQRQWPGERLDVDHIDGKRQHNAVTNLQWMTRKDHAKKTAAGLVRPRPLNAGGRAVLAVNVKTGEERRFPTVAAFTQFVGIFGATMRRKRWGPIKGWGVFREAPERVEGERFRRLAFLDETVGRTVQAYVSNQGRVRHENGRVTWGVDNGNSKYKRVGVGGRGNSNFLVHRLVAEVFHSRQKAKLIAEGHPAESLQVDHIDGCPTNNKAENLQWMTPSMHARKTAEMTRIKRQHRTE</sequence>
<dbReference type="SMART" id="SM00507">
    <property type="entry name" value="HNHc"/>
    <property type="match status" value="2"/>
</dbReference>
<feature type="domain" description="HNH nuclease" evidence="1">
    <location>
        <begin position="302"/>
        <end position="351"/>
    </location>
</feature>
<feature type="domain" description="HNH nuclease" evidence="1">
    <location>
        <begin position="124"/>
        <end position="166"/>
    </location>
</feature>
<dbReference type="Gene3D" id="3.90.75.20">
    <property type="match status" value="2"/>
</dbReference>
<dbReference type="SUPFAM" id="SSF54060">
    <property type="entry name" value="His-Me finger endonucleases"/>
    <property type="match status" value="2"/>
</dbReference>
<gene>
    <name evidence="2" type="ORF">Cvel_10696</name>
</gene>
<reference evidence="2" key="1">
    <citation type="submission" date="2014-11" db="EMBL/GenBank/DDBJ databases">
        <authorList>
            <person name="Otto D Thomas"/>
            <person name="Naeem Raeece"/>
        </authorList>
    </citation>
    <scope>NUCLEOTIDE SEQUENCE</scope>
</reference>
<organism evidence="2">
    <name type="scientific">Chromera velia CCMP2878</name>
    <dbReference type="NCBI Taxonomy" id="1169474"/>
    <lineage>
        <taxon>Eukaryota</taxon>
        <taxon>Sar</taxon>
        <taxon>Alveolata</taxon>
        <taxon>Colpodellida</taxon>
        <taxon>Chromeraceae</taxon>
        <taxon>Chromera</taxon>
    </lineage>
</organism>
<evidence type="ECO:0000259" key="1">
    <source>
        <dbReference type="SMART" id="SM00507"/>
    </source>
</evidence>
<dbReference type="EMBL" id="CDMZ01004976">
    <property type="protein sequence ID" value="CEM51560.1"/>
    <property type="molecule type" value="Genomic_DNA"/>
</dbReference>
<dbReference type="InterPro" id="IPR044925">
    <property type="entry name" value="His-Me_finger_sf"/>
</dbReference>
<dbReference type="InterPro" id="IPR003615">
    <property type="entry name" value="HNH_nuc"/>
</dbReference>
<dbReference type="AlphaFoldDB" id="A0A0G4I3T0"/>
<dbReference type="Pfam" id="PF13392">
    <property type="entry name" value="HNH_3"/>
    <property type="match status" value="2"/>
</dbReference>
<dbReference type="CDD" id="cd00085">
    <property type="entry name" value="HNHc"/>
    <property type="match status" value="1"/>
</dbReference>
<protein>
    <recommendedName>
        <fullName evidence="1">HNH nuclease domain-containing protein</fullName>
    </recommendedName>
</protein>
<dbReference type="VEuPathDB" id="CryptoDB:Cvel_10696"/>
<evidence type="ECO:0000313" key="2">
    <source>
        <dbReference type="EMBL" id="CEM51560.1"/>
    </source>
</evidence>
<accession>A0A0G4I3T0</accession>
<name>A0A0G4I3T0_9ALVE</name>